<gene>
    <name evidence="1" type="ORF">BACPEC_01119</name>
</gene>
<dbReference type="eggNOG" id="COG1345">
    <property type="taxonomic scope" value="Bacteria"/>
</dbReference>
<sequence>MDLYKEVLIMSSISSFGTGTYFGVSSGFFNSMFGTSQTSGTSSTLFDYGSIKNGSYYKLLKSYYNGNSKIGSIAGETTSNVASDSAKKNAASVRDSAKALQEDSLALLSKGKDSVFTKKNVRQDDGTVKSEYDTDAIYKAVSKFVKDYNSTTESAASSEDSSVLSSTASMVKATKANSNLLADVGISIGSDNKLTIDEKAFKSANMTDVKSIFNGTGSYAYGIASSSSNIYNKSVSQLANLNGYSYTSTGSYSSYQYTGSLYSQYK</sequence>
<evidence type="ECO:0000313" key="1">
    <source>
        <dbReference type="EMBL" id="EEC58131.1"/>
    </source>
</evidence>
<reference evidence="1 2" key="2">
    <citation type="submission" date="2008-11" db="EMBL/GenBank/DDBJ databases">
        <authorList>
            <person name="Fulton L."/>
            <person name="Clifton S."/>
            <person name="Fulton B."/>
            <person name="Xu J."/>
            <person name="Minx P."/>
            <person name="Pepin K.H."/>
            <person name="Johnson M."/>
            <person name="Bhonagiri V."/>
            <person name="Nash W.E."/>
            <person name="Mardis E.R."/>
            <person name="Wilson R.K."/>
        </authorList>
    </citation>
    <scope>NUCLEOTIDE SEQUENCE [LARGE SCALE GENOMIC DNA]</scope>
    <source>
        <strain evidence="1 2">ATCC 43243</strain>
    </source>
</reference>
<comment type="caution">
    <text evidence="1">The sequence shown here is derived from an EMBL/GenBank/DDBJ whole genome shotgun (WGS) entry which is preliminary data.</text>
</comment>
<dbReference type="EMBL" id="ABVQ01000035">
    <property type="protein sequence ID" value="EEC58131.1"/>
    <property type="molecule type" value="Genomic_DNA"/>
</dbReference>
<proteinExistence type="predicted"/>
<organism evidence="1 2">
    <name type="scientific">[Bacteroides] pectinophilus ATCC 43243</name>
    <dbReference type="NCBI Taxonomy" id="483218"/>
    <lineage>
        <taxon>Bacteria</taxon>
        <taxon>Bacillati</taxon>
        <taxon>Bacillota</taxon>
        <taxon>Clostridia</taxon>
        <taxon>Eubacteriales</taxon>
    </lineage>
</organism>
<protein>
    <recommendedName>
        <fullName evidence="3">Flagellar hook-associated protein 2 C-terminal domain-containing protein</fullName>
    </recommendedName>
</protein>
<evidence type="ECO:0008006" key="3">
    <source>
        <dbReference type="Google" id="ProtNLM"/>
    </source>
</evidence>
<dbReference type="STRING" id="483218.BACPEC_01119"/>
<keyword evidence="2" id="KW-1185">Reference proteome</keyword>
<dbReference type="AlphaFoldDB" id="B7AR09"/>
<dbReference type="Proteomes" id="UP000003136">
    <property type="component" value="Unassembled WGS sequence"/>
</dbReference>
<reference evidence="1 2" key="1">
    <citation type="submission" date="2008-11" db="EMBL/GenBank/DDBJ databases">
        <title>Draft genome sequence of Bacteroides pectinophilus (ATCC 43243).</title>
        <authorList>
            <person name="Sudarsanam P."/>
            <person name="Ley R."/>
            <person name="Guruge J."/>
            <person name="Turnbaugh P.J."/>
            <person name="Mahowald M."/>
            <person name="Liep D."/>
            <person name="Gordon J."/>
        </authorList>
    </citation>
    <scope>NUCLEOTIDE SEQUENCE [LARGE SCALE GENOMIC DNA]</scope>
    <source>
        <strain evidence="1 2">ATCC 43243</strain>
    </source>
</reference>
<evidence type="ECO:0000313" key="2">
    <source>
        <dbReference type="Proteomes" id="UP000003136"/>
    </source>
</evidence>
<name>B7AR09_9FIRM</name>
<dbReference type="HOGENOM" id="CLU_093847_0_0_9"/>
<accession>B7AR09</accession>